<protein>
    <submittedName>
        <fullName evidence="2">GAF domain-containing protein</fullName>
    </submittedName>
</protein>
<dbReference type="RefSeq" id="WP_161111437.1">
    <property type="nucleotide sequence ID" value="NZ_WWHY01000001.1"/>
</dbReference>
<sequence>MTTFHAISPGTDLPSHARALSRTRDQVIGGSRVVGRPRTLVARSWSRVLEMGLDPDGGNLRSVLPADQVEHRRRESPLSSVVDELHRMVGSAARLSRSLMVVTDADGIVLWRDGATGVRMSADRLGFAEGARWTESAVGTNAIGTALAEAQPVELFAAEHFEQCQLPWYCTAAPIHDPRTGRMLGVVDVSGPALTLHPMVAALVAGAASLVELRLAEHHRARLERLRVASGVRSAGRKGPYLLVDDDGWVAEGTGPPTLDRVAAPAEGRALAVPGMGLCMPERVGEGWLLRPPSAPRRDLVELRLDLSGEPTVEVVGGGSWRSRLTTRHAEILLLMHLVGQEGIGAAALSRVLYGDEEHVVSVRAEISRLRRALGSVLTSRPYRVARGVRLKVATGDAERLEECVFVRRHVCPGVRAMIAARGGA</sequence>
<dbReference type="Proteomes" id="UP000467124">
    <property type="component" value="Unassembled WGS sequence"/>
</dbReference>
<dbReference type="AlphaFoldDB" id="A0A7K2IW08"/>
<dbReference type="EMBL" id="WWHY01000001">
    <property type="protein sequence ID" value="MYR34158.1"/>
    <property type="molecule type" value="Genomic_DNA"/>
</dbReference>
<evidence type="ECO:0000259" key="1">
    <source>
        <dbReference type="Pfam" id="PF01590"/>
    </source>
</evidence>
<reference evidence="2 3" key="1">
    <citation type="journal article" date="2019" name="Nat. Commun.">
        <title>The antimicrobial potential of Streptomyces from insect microbiomes.</title>
        <authorList>
            <person name="Chevrette M.G."/>
            <person name="Carlson C.M."/>
            <person name="Ortega H.E."/>
            <person name="Thomas C."/>
            <person name="Ananiev G.E."/>
            <person name="Barns K.J."/>
            <person name="Book A.J."/>
            <person name="Cagnazzo J."/>
            <person name="Carlos C."/>
            <person name="Flanigan W."/>
            <person name="Grubbs K.J."/>
            <person name="Horn H.A."/>
            <person name="Hoffmann F.M."/>
            <person name="Klassen J.L."/>
            <person name="Knack J.J."/>
            <person name="Lewin G.R."/>
            <person name="McDonald B.R."/>
            <person name="Muller L."/>
            <person name="Melo W.G.P."/>
            <person name="Pinto-Tomas A.A."/>
            <person name="Schmitz A."/>
            <person name="Wendt-Pienkowski E."/>
            <person name="Wildman S."/>
            <person name="Zhao M."/>
            <person name="Zhang F."/>
            <person name="Bugni T.S."/>
            <person name="Andes D.R."/>
            <person name="Pupo M.T."/>
            <person name="Currie C.R."/>
        </authorList>
    </citation>
    <scope>NUCLEOTIDE SEQUENCE [LARGE SCALE GENOMIC DNA]</scope>
    <source>
        <strain evidence="2 3">SID5840</strain>
    </source>
</reference>
<comment type="caution">
    <text evidence="2">The sequence shown here is derived from an EMBL/GenBank/DDBJ whole genome shotgun (WGS) entry which is preliminary data.</text>
</comment>
<accession>A0A7K2IW08</accession>
<dbReference type="InterPro" id="IPR003018">
    <property type="entry name" value="GAF"/>
</dbReference>
<feature type="domain" description="GAF" evidence="1">
    <location>
        <begin position="98"/>
        <end position="214"/>
    </location>
</feature>
<gene>
    <name evidence="2" type="ORF">GTW20_18330</name>
</gene>
<proteinExistence type="predicted"/>
<dbReference type="Pfam" id="PF01590">
    <property type="entry name" value="GAF"/>
    <property type="match status" value="1"/>
</dbReference>
<dbReference type="Gene3D" id="3.30.450.40">
    <property type="match status" value="1"/>
</dbReference>
<dbReference type="InterPro" id="IPR029016">
    <property type="entry name" value="GAF-like_dom_sf"/>
</dbReference>
<evidence type="ECO:0000313" key="2">
    <source>
        <dbReference type="EMBL" id="MYR34158.1"/>
    </source>
</evidence>
<evidence type="ECO:0000313" key="3">
    <source>
        <dbReference type="Proteomes" id="UP000467124"/>
    </source>
</evidence>
<organism evidence="2 3">
    <name type="scientific">Nocardiopsis alba</name>
    <dbReference type="NCBI Taxonomy" id="53437"/>
    <lineage>
        <taxon>Bacteria</taxon>
        <taxon>Bacillati</taxon>
        <taxon>Actinomycetota</taxon>
        <taxon>Actinomycetes</taxon>
        <taxon>Streptosporangiales</taxon>
        <taxon>Nocardiopsidaceae</taxon>
        <taxon>Nocardiopsis</taxon>
    </lineage>
</organism>
<name>A0A7K2IW08_9ACTN</name>